<evidence type="ECO:0000313" key="1">
    <source>
        <dbReference type="EMBL" id="KAL2275112.1"/>
    </source>
</evidence>
<gene>
    <name evidence="1" type="ORF">FJTKL_02457</name>
</gene>
<sequence length="609" mass="69731">MKPDRNIILRQTKTSTSKVVSGHGGGPSKLSVLVQLISTSIMMRIKHTRAAVVSKLKRRADTDVPTCMNGRPTKRHQIVDDSLIEGFSKLLSQRYLDGLPQEILLNIFQHFAEPWVLTDDLADWEVYTLDRESRIRQQTLISLTKTCRGLNLPATSILYWCAHLPTHRSVLRFLNSIRIQPNLAKLVKQVSCPHEVLMSLTYAFHRPLGDDGSCSTTLVRPMSCPIGVPRDVDQPFQSYYAYSRINVHRIVLDSILERVPGIRALSDSPWHRSYPISPLPLEHLSKLSIAMPVQPEVYTRDPSGEYPIVTWLTRSALGQYRGLKQLELLHPRGKWIAHLVTVEATSTSGSNGIEKYVESLTTLRWTGGAFSEWELLSLQQDIFNPAHFHTLDYAGQSRRCTGACSKIQPSGWDINRFLATTGRRTRQMNLDWEHDHTQLGQLGPTGTLTSLPMLTNLTHLTVSMQVLFQQHGIFYNQLQTILDDPCAELARMFPPSLRVLRISEFMLGALRPRDPGAEDRSLKAYNRLLLQFVEILRAHWLDLRDDRELWFRYCLRLERHPRMANEKSRCVLRWLVSPQRHQDVGREFARVWRMLPAFAAAFRDQSGAR</sequence>
<keyword evidence="2" id="KW-1185">Reference proteome</keyword>
<organism evidence="1 2">
    <name type="scientific">Diaporthe vaccinii</name>
    <dbReference type="NCBI Taxonomy" id="105482"/>
    <lineage>
        <taxon>Eukaryota</taxon>
        <taxon>Fungi</taxon>
        <taxon>Dikarya</taxon>
        <taxon>Ascomycota</taxon>
        <taxon>Pezizomycotina</taxon>
        <taxon>Sordariomycetes</taxon>
        <taxon>Sordariomycetidae</taxon>
        <taxon>Diaporthales</taxon>
        <taxon>Diaporthaceae</taxon>
        <taxon>Diaporthe</taxon>
        <taxon>Diaporthe eres species complex</taxon>
    </lineage>
</organism>
<dbReference type="Proteomes" id="UP001600888">
    <property type="component" value="Unassembled WGS sequence"/>
</dbReference>
<dbReference type="EMBL" id="JBAWTH010000141">
    <property type="protein sequence ID" value="KAL2275112.1"/>
    <property type="molecule type" value="Genomic_DNA"/>
</dbReference>
<reference evidence="1 2" key="1">
    <citation type="submission" date="2024-03" db="EMBL/GenBank/DDBJ databases">
        <title>A high-quality draft genome sequence of Diaporthe vaccinii, a causative agent of upright dieback and viscid rot disease in cranberry plants.</title>
        <authorList>
            <person name="Sarrasin M."/>
            <person name="Lang B.F."/>
            <person name="Burger G."/>
        </authorList>
    </citation>
    <scope>NUCLEOTIDE SEQUENCE [LARGE SCALE GENOMIC DNA]</scope>
    <source>
        <strain evidence="1 2">IS7</strain>
    </source>
</reference>
<evidence type="ECO:0000313" key="2">
    <source>
        <dbReference type="Proteomes" id="UP001600888"/>
    </source>
</evidence>
<proteinExistence type="predicted"/>
<protein>
    <recommendedName>
        <fullName evidence="3">F-box domain-containing protein</fullName>
    </recommendedName>
</protein>
<name>A0ABR4DY55_9PEZI</name>
<comment type="caution">
    <text evidence="1">The sequence shown here is derived from an EMBL/GenBank/DDBJ whole genome shotgun (WGS) entry which is preliminary data.</text>
</comment>
<accession>A0ABR4DY55</accession>
<evidence type="ECO:0008006" key="3">
    <source>
        <dbReference type="Google" id="ProtNLM"/>
    </source>
</evidence>